<accession>A0A0C5BI23</accession>
<dbReference type="AlphaFoldDB" id="A0A0C5BI23"/>
<comment type="caution">
    <text evidence="2">The sequence shown here is derived from an EMBL/GenBank/DDBJ whole genome shotgun (WGS) entry which is preliminary data.</text>
</comment>
<dbReference type="PATRIC" id="fig|145458.7.peg.1878"/>
<reference evidence="2 3" key="1">
    <citation type="submission" date="2015-04" db="EMBL/GenBank/DDBJ databases">
        <title>Draft genome sequence of Rathayibacter toxicus strain FH-142 (AKA 70134 or CS 32), a Western Australian isolate.</title>
        <authorList>
            <consortium name="Consortium for Microbial Forensics and Genomics (microFORGE)"/>
            <person name="Knight B.M."/>
            <person name="Roberts D.P."/>
            <person name="Lin D."/>
            <person name="Hari K."/>
            <person name="Fletcher J."/>
            <person name="Melcher U."/>
            <person name="Blagden T."/>
            <person name="Luster D.G."/>
            <person name="Sechler A.J."/>
            <person name="Schneider W.L."/>
            <person name="Winegar R.A."/>
        </authorList>
    </citation>
    <scope>NUCLEOTIDE SEQUENCE [LARGE SCALE GENOMIC DNA]</scope>
    <source>
        <strain evidence="2 3">FH142</strain>
    </source>
</reference>
<dbReference type="KEGG" id="rtx:TI83_08235"/>
<dbReference type="Proteomes" id="UP000052979">
    <property type="component" value="Unassembled WGS sequence"/>
</dbReference>
<evidence type="ECO:0000313" key="2">
    <source>
        <dbReference type="EMBL" id="KKM46945.1"/>
    </source>
</evidence>
<evidence type="ECO:0000313" key="3">
    <source>
        <dbReference type="Proteomes" id="UP000052979"/>
    </source>
</evidence>
<protein>
    <submittedName>
        <fullName evidence="2">Uncharacterized protein</fullName>
    </submittedName>
</protein>
<dbReference type="EMBL" id="LBFI01000011">
    <property type="protein sequence ID" value="KKM46945.1"/>
    <property type="molecule type" value="Genomic_DNA"/>
</dbReference>
<gene>
    <name evidence="2" type="ORF">VT73_01375</name>
</gene>
<organism evidence="2 3">
    <name type="scientific">Rathayibacter toxicus</name>
    <dbReference type="NCBI Taxonomy" id="145458"/>
    <lineage>
        <taxon>Bacteria</taxon>
        <taxon>Bacillati</taxon>
        <taxon>Actinomycetota</taxon>
        <taxon>Actinomycetes</taxon>
        <taxon>Micrococcales</taxon>
        <taxon>Microbacteriaceae</taxon>
        <taxon>Rathayibacter</taxon>
    </lineage>
</organism>
<keyword evidence="3" id="KW-1185">Reference proteome</keyword>
<evidence type="ECO:0000256" key="1">
    <source>
        <dbReference type="SAM" id="MobiDB-lite"/>
    </source>
</evidence>
<feature type="region of interest" description="Disordered" evidence="1">
    <location>
        <begin position="1"/>
        <end position="24"/>
    </location>
</feature>
<feature type="compositionally biased region" description="Basic residues" evidence="1">
    <location>
        <begin position="89"/>
        <end position="112"/>
    </location>
</feature>
<feature type="region of interest" description="Disordered" evidence="1">
    <location>
        <begin position="77"/>
        <end position="117"/>
    </location>
</feature>
<sequence length="134" mass="14145">MRAGARGSDGTASSRYGADGTDRAPICSSLCPRELDAEGGTLESAIRVHAERRVIGASRPHPAISESAALRARQVLRSEARLGETPSRLRGRSPSRPTRGRTARIASARRTRSSAVGASVRKGAALQISSAQWI</sequence>
<name>A0A0C5BI23_9MICO</name>
<proteinExistence type="predicted"/>